<dbReference type="VEuPathDB" id="VectorBase:GAUT003868"/>
<organism evidence="1 2">
    <name type="scientific">Glossina austeni</name>
    <name type="common">Savannah tsetse fly</name>
    <dbReference type="NCBI Taxonomy" id="7395"/>
    <lineage>
        <taxon>Eukaryota</taxon>
        <taxon>Metazoa</taxon>
        <taxon>Ecdysozoa</taxon>
        <taxon>Arthropoda</taxon>
        <taxon>Hexapoda</taxon>
        <taxon>Insecta</taxon>
        <taxon>Pterygota</taxon>
        <taxon>Neoptera</taxon>
        <taxon>Endopterygota</taxon>
        <taxon>Diptera</taxon>
        <taxon>Brachycera</taxon>
        <taxon>Muscomorpha</taxon>
        <taxon>Hippoboscoidea</taxon>
        <taxon>Glossinidae</taxon>
        <taxon>Glossina</taxon>
    </lineage>
</organism>
<proteinExistence type="predicted"/>
<accession>A0A1A9UGA5</accession>
<dbReference type="Proteomes" id="UP000078200">
    <property type="component" value="Unassembled WGS sequence"/>
</dbReference>
<dbReference type="AlphaFoldDB" id="A0A1A9UGA5"/>
<reference evidence="1" key="1">
    <citation type="submission" date="2020-05" db="UniProtKB">
        <authorList>
            <consortium name="EnsemblMetazoa"/>
        </authorList>
    </citation>
    <scope>IDENTIFICATION</scope>
    <source>
        <strain evidence="1">TTRI</strain>
    </source>
</reference>
<protein>
    <submittedName>
        <fullName evidence="1">Uncharacterized protein</fullName>
    </submittedName>
</protein>
<evidence type="ECO:0000313" key="2">
    <source>
        <dbReference type="Proteomes" id="UP000078200"/>
    </source>
</evidence>
<keyword evidence="2" id="KW-1185">Reference proteome</keyword>
<sequence>MRRGIGSAITCVPDFACDSLMIDNANLSKRGNMEIVTAIPESSRQEVNNIISDFIHPGQCRQIPLPLPLPLPLPSFKAMHVNVYVMSLIRMYSNWSIVLTILPWGAVRTPKS</sequence>
<evidence type="ECO:0000313" key="1">
    <source>
        <dbReference type="EnsemblMetazoa" id="GAUT003868-PA"/>
    </source>
</evidence>
<name>A0A1A9UGA5_GLOAU</name>
<dbReference type="EnsemblMetazoa" id="GAUT003868-RA">
    <property type="protein sequence ID" value="GAUT003868-PA"/>
    <property type="gene ID" value="GAUT003868"/>
</dbReference>